<keyword evidence="1" id="KW-1133">Transmembrane helix</keyword>
<protein>
    <submittedName>
        <fullName evidence="2">Uncharacterized protein</fullName>
    </submittedName>
</protein>
<keyword evidence="1" id="KW-0472">Membrane</keyword>
<dbReference type="Proteomes" id="UP000003163">
    <property type="component" value="Unassembled WGS sequence"/>
</dbReference>
<dbReference type="InParanoid" id="J9A025"/>
<dbReference type="VEuPathDB" id="MicrosporidiaDB:EDEG_00669"/>
<dbReference type="EMBL" id="AFBI03000008">
    <property type="protein sequence ID" value="EJW05258.1"/>
    <property type="molecule type" value="Genomic_DNA"/>
</dbReference>
<reference evidence="3" key="2">
    <citation type="submission" date="2015-07" db="EMBL/GenBank/DDBJ databases">
        <title>Contrasting host-pathogen interactions and genome evolution in two generalist and specialist microsporidian pathogens of mosquitoes.</title>
        <authorList>
            <consortium name="The Broad Institute Genomics Platform"/>
            <consortium name="The Broad Institute Genome Sequencing Center for Infectious Disease"/>
            <person name="Cuomo C.A."/>
            <person name="Sanscrainte N.D."/>
            <person name="Goldberg J.M."/>
            <person name="Heiman D."/>
            <person name="Young S."/>
            <person name="Zeng Q."/>
            <person name="Becnel J.J."/>
            <person name="Birren B.W."/>
        </authorList>
    </citation>
    <scope>NUCLEOTIDE SEQUENCE [LARGE SCALE GENOMIC DNA]</scope>
    <source>
        <strain evidence="3">USNM 41457</strain>
    </source>
</reference>
<keyword evidence="3" id="KW-1185">Reference proteome</keyword>
<evidence type="ECO:0000313" key="3">
    <source>
        <dbReference type="Proteomes" id="UP000003163"/>
    </source>
</evidence>
<comment type="caution">
    <text evidence="2">The sequence shown here is derived from an EMBL/GenBank/DDBJ whole genome shotgun (WGS) entry which is preliminary data.</text>
</comment>
<dbReference type="AlphaFoldDB" id="J9A025"/>
<reference evidence="2 3" key="1">
    <citation type="submission" date="2011-08" db="EMBL/GenBank/DDBJ databases">
        <authorList>
            <person name="Liu Z.J."/>
            <person name="Shi F.L."/>
            <person name="Lu J.Q."/>
            <person name="Li M."/>
            <person name="Wang Z.L."/>
        </authorList>
    </citation>
    <scope>NUCLEOTIDE SEQUENCE [LARGE SCALE GENOMIC DNA]</scope>
    <source>
        <strain evidence="2 3">USNM 41457</strain>
    </source>
</reference>
<proteinExistence type="predicted"/>
<gene>
    <name evidence="2" type="ORF">EDEG_00669</name>
</gene>
<sequence length="128" mass="15744">MASLVFSYTEFRYIDFYYNIIPPIFFKIIIKFWNQCSFYFFHDFRQKWFETDNRLYMECVPNPINQNFTDKIAFSLLVLHFSKKVLQKRLWVTLNLLQVHLGCIHKPFRSFLVLLLLRLHNISRFHPL</sequence>
<feature type="transmembrane region" description="Helical" evidence="1">
    <location>
        <begin position="20"/>
        <end position="41"/>
    </location>
</feature>
<organism evidence="2 3">
    <name type="scientific">Edhazardia aedis (strain USNM 41457)</name>
    <name type="common">Microsporidian parasite</name>
    <dbReference type="NCBI Taxonomy" id="1003232"/>
    <lineage>
        <taxon>Eukaryota</taxon>
        <taxon>Fungi</taxon>
        <taxon>Fungi incertae sedis</taxon>
        <taxon>Microsporidia</taxon>
        <taxon>Edhazardia</taxon>
    </lineage>
</organism>
<accession>J9A025</accession>
<dbReference type="HOGENOM" id="CLU_1959543_0_0_1"/>
<evidence type="ECO:0000313" key="2">
    <source>
        <dbReference type="EMBL" id="EJW05258.1"/>
    </source>
</evidence>
<name>J9A025_EDHAE</name>
<keyword evidence="1" id="KW-0812">Transmembrane</keyword>
<evidence type="ECO:0000256" key="1">
    <source>
        <dbReference type="SAM" id="Phobius"/>
    </source>
</evidence>